<proteinExistence type="predicted"/>
<name>D2U2F1_9GAMM</name>
<protein>
    <submittedName>
        <fullName evidence="1">Phage head completion protein</fullName>
    </submittedName>
</protein>
<sequence>MAREAGQPVFFTRSVMFNGNELNYQHNPIINEGFWPDLNLEDFQKQRQVPVDLDNDLLTDALLASVAEINLSLASLKRQLLAKGYKTSYEVTGASANGQNALSAQYKKAVYARAKADLIGEYTAMVSRAPHPQQESPEVRRRLLAEAAVVIRNMKGLKRVTVAML</sequence>
<accession>D2U2F1</accession>
<dbReference type="InterPro" id="IPR009225">
    <property type="entry name" value="Phage_head_completion_GpL"/>
</dbReference>
<dbReference type="EMBL" id="FN545250">
    <property type="protein sequence ID" value="CBA75200.1"/>
    <property type="molecule type" value="Genomic_DNA"/>
</dbReference>
<gene>
    <name evidence="1" type="ORF">ARN_27700</name>
</gene>
<dbReference type="Pfam" id="PF05926">
    <property type="entry name" value="Phage_GPL"/>
    <property type="match status" value="1"/>
</dbReference>
<dbReference type="AlphaFoldDB" id="D2U2F1"/>
<organism evidence="1">
    <name type="scientific">Arsenophonus nasoniae</name>
    <name type="common">son-killer infecting Nasonia vitripennis</name>
    <dbReference type="NCBI Taxonomy" id="638"/>
    <lineage>
        <taxon>Bacteria</taxon>
        <taxon>Pseudomonadati</taxon>
        <taxon>Pseudomonadota</taxon>
        <taxon>Gammaproteobacteria</taxon>
        <taxon>Enterobacterales</taxon>
        <taxon>Morganellaceae</taxon>
        <taxon>Arsenophonus</taxon>
    </lineage>
</organism>
<reference evidence="1" key="1">
    <citation type="journal article" date="2010" name="Insect Mol. Biol.">
        <title>The draft genome sequence of Arsenophonus nasoniae, son-killer bacterium of Nasonia vitripennis, reveals genes associated with virulence and symbiosis.</title>
        <authorList>
            <person name="Wilkes T."/>
            <person name="Darby A.C."/>
            <person name="Choi J."/>
            <person name="Colborne J.K."/>
            <person name="Werren J.H."/>
            <person name="Hurst G.D.D."/>
        </authorList>
    </citation>
    <scope>NUCLEOTIDE SEQUENCE</scope>
</reference>
<evidence type="ECO:0000313" key="1">
    <source>
        <dbReference type="EMBL" id="CBA75200.1"/>
    </source>
</evidence>